<reference evidence="1" key="1">
    <citation type="submission" date="2020-12" db="EMBL/GenBank/DDBJ databases">
        <title>Geomonas sp. Red875, isolated from river sediment.</title>
        <authorList>
            <person name="Xu Z."/>
            <person name="Zhang Z."/>
            <person name="Masuda Y."/>
            <person name="Itoh H."/>
            <person name="Senoo K."/>
        </authorList>
    </citation>
    <scope>NUCLEOTIDE SEQUENCE</scope>
    <source>
        <strain evidence="1">Red875</strain>
    </source>
</reference>
<gene>
    <name evidence="1" type="ORF">JFN93_01195</name>
</gene>
<dbReference type="NCBIfam" id="TIGR02574">
    <property type="entry name" value="stabl_TIGR02574"/>
    <property type="match status" value="1"/>
</dbReference>
<evidence type="ECO:0000313" key="1">
    <source>
        <dbReference type="EMBL" id="MBJ6723310.1"/>
    </source>
</evidence>
<dbReference type="Pfam" id="PF09720">
    <property type="entry name" value="Unstab_antitox"/>
    <property type="match status" value="1"/>
</dbReference>
<dbReference type="InterPro" id="IPR013406">
    <property type="entry name" value="CHP02574_addiction_mod"/>
</dbReference>
<organism evidence="1 2">
    <name type="scientific">Geomesophilobacter sediminis</name>
    <dbReference type="NCBI Taxonomy" id="2798584"/>
    <lineage>
        <taxon>Bacteria</taxon>
        <taxon>Pseudomonadati</taxon>
        <taxon>Thermodesulfobacteriota</taxon>
        <taxon>Desulfuromonadia</taxon>
        <taxon>Geobacterales</taxon>
        <taxon>Geobacteraceae</taxon>
        <taxon>Geomesophilobacter</taxon>
    </lineage>
</organism>
<accession>A0A8J7LU32</accession>
<comment type="caution">
    <text evidence="1">The sequence shown here is derived from an EMBL/GenBank/DDBJ whole genome shotgun (WGS) entry which is preliminary data.</text>
</comment>
<protein>
    <submittedName>
        <fullName evidence="1">Addiction module protein</fullName>
    </submittedName>
</protein>
<dbReference type="RefSeq" id="WP_199382148.1">
    <property type="nucleotide sequence ID" value="NZ_JAEMHM010000001.1"/>
</dbReference>
<keyword evidence="2" id="KW-1185">Reference proteome</keyword>
<dbReference type="EMBL" id="JAEMHM010000001">
    <property type="protein sequence ID" value="MBJ6723310.1"/>
    <property type="molecule type" value="Genomic_DNA"/>
</dbReference>
<name>A0A8J7LU32_9BACT</name>
<sequence>MSDKFDQIITEALQLPYDERARLVDELLVSLEPEDEAAINAEWAAELDRRMLDLDEGRVTTVPWAEVKAYARQRVKNKV</sequence>
<dbReference type="AlphaFoldDB" id="A0A8J7LU32"/>
<evidence type="ECO:0000313" key="2">
    <source>
        <dbReference type="Proteomes" id="UP000636888"/>
    </source>
</evidence>
<dbReference type="Proteomes" id="UP000636888">
    <property type="component" value="Unassembled WGS sequence"/>
</dbReference>
<proteinExistence type="predicted"/>